<evidence type="ECO:0000259" key="1">
    <source>
        <dbReference type="Pfam" id="PF04480"/>
    </source>
</evidence>
<dbReference type="Pfam" id="PF04480">
    <property type="entry name" value="DUF559"/>
    <property type="match status" value="1"/>
</dbReference>
<dbReference type="RefSeq" id="WP_108431079.1">
    <property type="nucleotide sequence ID" value="NZ_CP026947.1"/>
</dbReference>
<feature type="domain" description="DUF559" evidence="1">
    <location>
        <begin position="178"/>
        <end position="284"/>
    </location>
</feature>
<dbReference type="InterPro" id="IPR011335">
    <property type="entry name" value="Restrct_endonuc-II-like"/>
</dbReference>
<dbReference type="InterPro" id="IPR007569">
    <property type="entry name" value="DUF559"/>
</dbReference>
<dbReference type="EMBL" id="QEEZ01000007">
    <property type="protein sequence ID" value="PWC01967.1"/>
    <property type="molecule type" value="Genomic_DNA"/>
</dbReference>
<dbReference type="Proteomes" id="UP000244989">
    <property type="component" value="Unassembled WGS sequence"/>
</dbReference>
<evidence type="ECO:0000313" key="3">
    <source>
        <dbReference type="Proteomes" id="UP000244989"/>
    </source>
</evidence>
<name>A0A2U1T7J3_9CORY</name>
<dbReference type="OrthoDB" id="4419644at2"/>
<comment type="caution">
    <text evidence="2">The sequence shown here is derived from an EMBL/GenBank/DDBJ whole genome shotgun (WGS) entry which is preliminary data.</text>
</comment>
<reference evidence="3" key="1">
    <citation type="submission" date="2018-04" db="EMBL/GenBank/DDBJ databases">
        <authorList>
            <person name="Liu S."/>
            <person name="Wang Z."/>
            <person name="Li J."/>
        </authorList>
    </citation>
    <scope>NUCLEOTIDE SEQUENCE [LARGE SCALE GENOMIC DNA]</scope>
    <source>
        <strain evidence="3">2189</strain>
    </source>
</reference>
<gene>
    <name evidence="2" type="ORF">DF222_05165</name>
</gene>
<dbReference type="SUPFAM" id="SSF52980">
    <property type="entry name" value="Restriction endonuclease-like"/>
    <property type="match status" value="1"/>
</dbReference>
<protein>
    <submittedName>
        <fullName evidence="2">DUF559 domain-containing protein</fullName>
    </submittedName>
</protein>
<proteinExistence type="predicted"/>
<evidence type="ECO:0000313" key="2">
    <source>
        <dbReference type="EMBL" id="PWC01967.1"/>
    </source>
</evidence>
<dbReference type="AlphaFoldDB" id="A0A2U1T7J3"/>
<sequence>MGELLTTGDLLADGYTHHTIKRAIERGLLHWVMRGVYTTQPAERLDPLAALALRHPRIVFSGRTACELFIGRREIRTPYSARIDRCFGRGFEIPGVVVVKPGRRLAREHVNGLPVTSALRAAVDAHQDYPWLALDVLEQKYAGPEGAQKLADDLATYPRVPATFRELVEGAAVGGDSNTERRLFRSLRSAGLQVEQNAKIGPYRFDGLIRRARLIIEVDSFDYHGVDIETRHSVLGREEVIKNFTKDRWKQNLAVRSGYKVLRYTVNCVDDQHEEVVTQILAEVHGEVIAEYERTGVWIWHEVYTDERFWRERGGRP</sequence>
<dbReference type="Gene3D" id="3.40.960.10">
    <property type="entry name" value="VSR Endonuclease"/>
    <property type="match status" value="1"/>
</dbReference>
<organism evidence="2 3">
    <name type="scientific">Corynebacterium yudongzhengii</name>
    <dbReference type="NCBI Taxonomy" id="2080740"/>
    <lineage>
        <taxon>Bacteria</taxon>
        <taxon>Bacillati</taxon>
        <taxon>Actinomycetota</taxon>
        <taxon>Actinomycetes</taxon>
        <taxon>Mycobacteriales</taxon>
        <taxon>Corynebacteriaceae</taxon>
        <taxon>Corynebacterium</taxon>
    </lineage>
</organism>
<accession>A0A2U1T7J3</accession>
<keyword evidence="3" id="KW-1185">Reference proteome</keyword>
<dbReference type="KEGG" id="cyz:C3B44_03080"/>